<dbReference type="EnsemblMetazoa" id="Aqu2.1.25714_001">
    <property type="protein sequence ID" value="Aqu2.1.25714_001"/>
    <property type="gene ID" value="Aqu2.1.25714"/>
</dbReference>
<proteinExistence type="predicted"/>
<evidence type="ECO:0000256" key="1">
    <source>
        <dbReference type="SAM" id="MobiDB-lite"/>
    </source>
</evidence>
<dbReference type="AlphaFoldDB" id="A0A1X7UCP0"/>
<dbReference type="InParanoid" id="A0A1X7UCP0"/>
<feature type="region of interest" description="Disordered" evidence="1">
    <location>
        <begin position="49"/>
        <end position="112"/>
    </location>
</feature>
<organism evidence="2">
    <name type="scientific">Amphimedon queenslandica</name>
    <name type="common">Sponge</name>
    <dbReference type="NCBI Taxonomy" id="400682"/>
    <lineage>
        <taxon>Eukaryota</taxon>
        <taxon>Metazoa</taxon>
        <taxon>Porifera</taxon>
        <taxon>Demospongiae</taxon>
        <taxon>Heteroscleromorpha</taxon>
        <taxon>Haplosclerida</taxon>
        <taxon>Niphatidae</taxon>
        <taxon>Amphimedon</taxon>
    </lineage>
</organism>
<sequence length="112" mass="12464">MPQDGVYVRSSGPSSSWIAGKIEARLGNVHYDVKLDDGQLVRRHVDHIQTRVTESSTPTEPEPLNIPYQPPPDTGSTSHSEEAPPLPEPQGTVRRSNRIRHPPERYGQPLPI</sequence>
<reference evidence="2" key="1">
    <citation type="submission" date="2017-05" db="UniProtKB">
        <authorList>
            <consortium name="EnsemblMetazoa"/>
        </authorList>
    </citation>
    <scope>IDENTIFICATION</scope>
</reference>
<feature type="compositionally biased region" description="Polar residues" evidence="1">
    <location>
        <begin position="50"/>
        <end position="59"/>
    </location>
</feature>
<name>A0A1X7UCP0_AMPQE</name>
<evidence type="ECO:0000313" key="2">
    <source>
        <dbReference type="EnsemblMetazoa" id="Aqu2.1.25714_001"/>
    </source>
</evidence>
<accession>A0A1X7UCP0</accession>
<protein>
    <submittedName>
        <fullName evidence="2">Uncharacterized protein</fullName>
    </submittedName>
</protein>